<dbReference type="Proteomes" id="UP000624703">
    <property type="component" value="Unassembled WGS sequence"/>
</dbReference>
<feature type="domain" description="PDZ" evidence="2">
    <location>
        <begin position="162"/>
        <end position="244"/>
    </location>
</feature>
<comment type="caution">
    <text evidence="3">The sequence shown here is derived from an EMBL/GenBank/DDBJ whole genome shotgun (WGS) entry which is preliminary data.</text>
</comment>
<gene>
    <name evidence="3" type="ORF">JIN82_10740</name>
</gene>
<dbReference type="AlphaFoldDB" id="A0A8J7SNE3"/>
<dbReference type="PROSITE" id="PS50106">
    <property type="entry name" value="PDZ"/>
    <property type="match status" value="1"/>
</dbReference>
<dbReference type="GO" id="GO:0042597">
    <property type="term" value="C:periplasmic space"/>
    <property type="evidence" value="ECO:0007669"/>
    <property type="project" value="TreeGrafter"/>
</dbReference>
<proteinExistence type="inferred from homology"/>
<organism evidence="3 4">
    <name type="scientific">Persicirhabdus sediminis</name>
    <dbReference type="NCBI Taxonomy" id="454144"/>
    <lineage>
        <taxon>Bacteria</taxon>
        <taxon>Pseudomonadati</taxon>
        <taxon>Verrucomicrobiota</taxon>
        <taxon>Verrucomicrobiia</taxon>
        <taxon>Verrucomicrobiales</taxon>
        <taxon>Verrucomicrobiaceae</taxon>
        <taxon>Persicirhabdus</taxon>
    </lineage>
</organism>
<dbReference type="InterPro" id="IPR009003">
    <property type="entry name" value="Peptidase_S1_PA"/>
</dbReference>
<dbReference type="Gene3D" id="2.40.10.120">
    <property type="match status" value="1"/>
</dbReference>
<name>A0A8J7SNE3_9BACT</name>
<evidence type="ECO:0000259" key="2">
    <source>
        <dbReference type="PROSITE" id="PS50106"/>
    </source>
</evidence>
<comment type="similarity">
    <text evidence="1">Belongs to the peptidase S1C family.</text>
</comment>
<dbReference type="Gene3D" id="2.30.42.10">
    <property type="match status" value="1"/>
</dbReference>
<sequence>MMIKVSCLAALLAGQAVGQHRGDDVPYQNPQVAKQLEKQAVQFYQSAAPAVSEASKSVVDIRGRSGHLAFGTVVDDKGGIITKWSDIQQSYNMIGVATSDGQKLGAAVEGIYPEWDLALLRVDGELEPVDFSASREVELGDMLVMAWPYKRVGALGVVSVLPRSLQQEDQGYLGVRLSPEEQSENGVILSYVQPGSPADLAGIEVGDSVVKVGSTPIRGFIELQNKLRQYSPGELVRITVKRDGKDKMIEVEMGSRGVLPPEGRVAPERMQVMERMGTDLSAVRDGFANVLQTDMPLRPEDAGALVVGLDGKPVGIALARASRIKSYILPMAQLEKILASKARPLAEMARPQVRYYTPRTGQPATGPRVRYRIQPRANSRTHQLDPSEHMMMDMMRDMEMMQRQMEQMREQLRQNRR</sequence>
<dbReference type="InterPro" id="IPR036034">
    <property type="entry name" value="PDZ_sf"/>
</dbReference>
<accession>A0A8J7SNE3</accession>
<evidence type="ECO:0000313" key="4">
    <source>
        <dbReference type="Proteomes" id="UP000624703"/>
    </source>
</evidence>
<dbReference type="PANTHER" id="PTHR22939:SF129">
    <property type="entry name" value="SERINE PROTEASE HTRA2, MITOCHONDRIAL"/>
    <property type="match status" value="1"/>
</dbReference>
<dbReference type="EMBL" id="JAENIM010000039">
    <property type="protein sequence ID" value="MBK1791628.1"/>
    <property type="molecule type" value="Genomic_DNA"/>
</dbReference>
<dbReference type="RefSeq" id="WP_200311623.1">
    <property type="nucleotide sequence ID" value="NZ_JAENIM010000039.1"/>
</dbReference>
<dbReference type="SUPFAM" id="SSF50156">
    <property type="entry name" value="PDZ domain-like"/>
    <property type="match status" value="1"/>
</dbReference>
<dbReference type="PANTHER" id="PTHR22939">
    <property type="entry name" value="SERINE PROTEASE FAMILY S1C HTRA-RELATED"/>
    <property type="match status" value="1"/>
</dbReference>
<evidence type="ECO:0000256" key="1">
    <source>
        <dbReference type="ARBA" id="ARBA00010541"/>
    </source>
</evidence>
<keyword evidence="4" id="KW-1185">Reference proteome</keyword>
<protein>
    <submittedName>
        <fullName evidence="3">PDZ domain-containing protein</fullName>
    </submittedName>
</protein>
<reference evidence="3" key="1">
    <citation type="submission" date="2021-01" db="EMBL/GenBank/DDBJ databases">
        <title>Modified the classification status of verrucomicrobia.</title>
        <authorList>
            <person name="Feng X."/>
        </authorList>
    </citation>
    <scope>NUCLEOTIDE SEQUENCE</scope>
    <source>
        <strain evidence="3">_KCTC 22039</strain>
    </source>
</reference>
<dbReference type="Pfam" id="PF13180">
    <property type="entry name" value="PDZ_2"/>
    <property type="match status" value="1"/>
</dbReference>
<dbReference type="GO" id="GO:0006515">
    <property type="term" value="P:protein quality control for misfolded or incompletely synthesized proteins"/>
    <property type="evidence" value="ECO:0007669"/>
    <property type="project" value="TreeGrafter"/>
</dbReference>
<dbReference type="InterPro" id="IPR001478">
    <property type="entry name" value="PDZ"/>
</dbReference>
<dbReference type="SUPFAM" id="SSF50494">
    <property type="entry name" value="Trypsin-like serine proteases"/>
    <property type="match status" value="1"/>
</dbReference>
<dbReference type="SMART" id="SM00228">
    <property type="entry name" value="PDZ"/>
    <property type="match status" value="1"/>
</dbReference>
<evidence type="ECO:0000313" key="3">
    <source>
        <dbReference type="EMBL" id="MBK1791628.1"/>
    </source>
</evidence>